<proteinExistence type="predicted"/>
<name>A0A108EV43_9BURK</name>
<dbReference type="Pfam" id="PF16989">
    <property type="entry name" value="T6SS_VasJ"/>
    <property type="match status" value="1"/>
</dbReference>
<dbReference type="RefSeq" id="WP_060346869.1">
    <property type="nucleotide sequence ID" value="NZ_LPLZ01000033.1"/>
</dbReference>
<dbReference type="InterPro" id="IPR017739">
    <property type="entry name" value="T6SS-assoc_VCA0119"/>
</dbReference>
<dbReference type="PANTHER" id="PTHR37024">
    <property type="entry name" value="TYPE VI SECRETION SYSTEM DUF2094 AND IMPA-RELATED DOMAIN PROTEIN"/>
    <property type="match status" value="1"/>
</dbReference>
<protein>
    <submittedName>
        <fullName evidence="3">Type VI secretion protein</fullName>
    </submittedName>
</protein>
<sequence>MMLGGLFKSLFPARDDAEQLARARLDAWNAWLLPLVGDTGVGRDPGYEDAFFELREETQKLSGIDDGLIVRSCEQLLKETGKDLRLAGYYAFARLRQDGPAGFADGLELAAALVDRFGEAVLPARAEARKGALEMLATARMIELLESRGAFAPTDLERALAALDVLVARTGAWPDAARPNLQPLVSRFERNNESTRSAEQDTATSPAPSAATTVSSAPTSTRDLLDQARTMAVWLRDQEENGYLPSVRLVRSVRWDTLHEVPPADAALRTRLVPPRGELRQQMKRLVLQKQWHELLERVEGAFMEGVNHLWFDLQYFQHVALDHVGAPYHSWRELLRADFALFLERLPGIERLAFNDGTPFADDATLEWIARHAVVRDLEAGESVTPLAVSAGNDDGTAGDWPEIEAQARELTAREGIEAAFGWLEALPGMKTERHRYLQRLVMARLADHASRPDTALALLTELDASSRSLPLVRWEPALVFEVKQQLVRALKAMSTRKDADKPALVRRIGELHAELTVLDPARTLTLSQK</sequence>
<dbReference type="AlphaFoldDB" id="A0A108EV43"/>
<gene>
    <name evidence="3" type="ORF">WT83_11105</name>
</gene>
<feature type="region of interest" description="Disordered" evidence="1">
    <location>
        <begin position="190"/>
        <end position="222"/>
    </location>
</feature>
<comment type="caution">
    <text evidence="3">The sequence shown here is derived from an EMBL/GenBank/DDBJ whole genome shotgun (WGS) entry which is preliminary data.</text>
</comment>
<evidence type="ECO:0000313" key="3">
    <source>
        <dbReference type="EMBL" id="KWN18021.1"/>
    </source>
</evidence>
<dbReference type="PANTHER" id="PTHR37024:SF5">
    <property type="entry name" value="IMPA N-TERMINAL DOMAIN-CONTAINING PROTEIN"/>
    <property type="match status" value="1"/>
</dbReference>
<dbReference type="Proteomes" id="UP000068016">
    <property type="component" value="Unassembled WGS sequence"/>
</dbReference>
<accession>A0A108EV43</accession>
<reference evidence="3 4" key="1">
    <citation type="submission" date="2015-11" db="EMBL/GenBank/DDBJ databases">
        <title>Expanding the genomic diversity of Burkholderia species for the development of highly accurate diagnostics.</title>
        <authorList>
            <person name="Sahl J."/>
            <person name="Keim P."/>
            <person name="Wagner D."/>
        </authorList>
    </citation>
    <scope>NUCLEOTIDE SEQUENCE [LARGE SCALE GENOMIC DNA]</scope>
    <source>
        <strain evidence="3 4">MSMB793WGS</strain>
    </source>
</reference>
<dbReference type="EMBL" id="LPLZ01000033">
    <property type="protein sequence ID" value="KWN18021.1"/>
    <property type="molecule type" value="Genomic_DNA"/>
</dbReference>
<feature type="compositionally biased region" description="Low complexity" evidence="1">
    <location>
        <begin position="202"/>
        <end position="221"/>
    </location>
</feature>
<dbReference type="NCBIfam" id="TIGR03362">
    <property type="entry name" value="VI_chp_7"/>
    <property type="match status" value="1"/>
</dbReference>
<evidence type="ECO:0000256" key="1">
    <source>
        <dbReference type="SAM" id="MobiDB-lite"/>
    </source>
</evidence>
<feature type="compositionally biased region" description="Basic and acidic residues" evidence="1">
    <location>
        <begin position="190"/>
        <end position="199"/>
    </location>
</feature>
<organism evidence="3 4">
    <name type="scientific">Burkholderia territorii</name>
    <dbReference type="NCBI Taxonomy" id="1503055"/>
    <lineage>
        <taxon>Bacteria</taxon>
        <taxon>Pseudomonadati</taxon>
        <taxon>Pseudomonadota</taxon>
        <taxon>Betaproteobacteria</taxon>
        <taxon>Burkholderiales</taxon>
        <taxon>Burkholderiaceae</taxon>
        <taxon>Burkholderia</taxon>
        <taxon>Burkholderia cepacia complex</taxon>
    </lineage>
</organism>
<evidence type="ECO:0000259" key="2">
    <source>
        <dbReference type="Pfam" id="PF06812"/>
    </source>
</evidence>
<dbReference type="Pfam" id="PF06812">
    <property type="entry name" value="ImpA_N"/>
    <property type="match status" value="1"/>
</dbReference>
<dbReference type="InterPro" id="IPR010657">
    <property type="entry name" value="ImpA_N"/>
</dbReference>
<evidence type="ECO:0000313" key="4">
    <source>
        <dbReference type="Proteomes" id="UP000068016"/>
    </source>
</evidence>
<feature type="domain" description="ImpA N-terminal" evidence="2">
    <location>
        <begin position="34"/>
        <end position="136"/>
    </location>
</feature>